<evidence type="ECO:0000256" key="3">
    <source>
        <dbReference type="ARBA" id="ARBA00022692"/>
    </source>
</evidence>
<evidence type="ECO:0000259" key="8">
    <source>
        <dbReference type="Pfam" id="PF12704"/>
    </source>
</evidence>
<evidence type="ECO:0000256" key="2">
    <source>
        <dbReference type="ARBA" id="ARBA00022475"/>
    </source>
</evidence>
<comment type="subcellular location">
    <subcellularLocation>
        <location evidence="1">Cell membrane</location>
        <topology evidence="1">Multi-pass membrane protein</topology>
    </subcellularLocation>
</comment>
<dbReference type="Pfam" id="PF02687">
    <property type="entry name" value="FtsX"/>
    <property type="match status" value="2"/>
</dbReference>
<accession>A0A9X1HX32</accession>
<feature type="transmembrane region" description="Helical" evidence="6">
    <location>
        <begin position="404"/>
        <end position="431"/>
    </location>
</feature>
<name>A0A9X1HX32_9BACT</name>
<evidence type="ECO:0000256" key="1">
    <source>
        <dbReference type="ARBA" id="ARBA00004651"/>
    </source>
</evidence>
<feature type="domain" description="ABC3 transporter permease C-terminal" evidence="7">
    <location>
        <begin position="364"/>
        <end position="479"/>
    </location>
</feature>
<evidence type="ECO:0000259" key="7">
    <source>
        <dbReference type="Pfam" id="PF02687"/>
    </source>
</evidence>
<dbReference type="InterPro" id="IPR025857">
    <property type="entry name" value="MacB_PCD"/>
</dbReference>
<comment type="caution">
    <text evidence="9">The sequence shown here is derived from an EMBL/GenBank/DDBJ whole genome shotgun (WGS) entry which is preliminary data.</text>
</comment>
<dbReference type="GO" id="GO:0022857">
    <property type="term" value="F:transmembrane transporter activity"/>
    <property type="evidence" value="ECO:0007669"/>
    <property type="project" value="TreeGrafter"/>
</dbReference>
<organism evidence="9 10">
    <name type="scientific">Fulvivirga sedimenti</name>
    <dbReference type="NCBI Taxonomy" id="2879465"/>
    <lineage>
        <taxon>Bacteria</taxon>
        <taxon>Pseudomonadati</taxon>
        <taxon>Bacteroidota</taxon>
        <taxon>Cytophagia</taxon>
        <taxon>Cytophagales</taxon>
        <taxon>Fulvivirgaceae</taxon>
        <taxon>Fulvivirga</taxon>
    </lineage>
</organism>
<sequence length="865" mass="98394">MNQIHELPSLLTRFLRLVCPDSLFEEIEGDLIQRYNKDLRTKNKARASIGLWWNVLFYLRPGILFRNRIRSLISLHLLLNYYKTTSRILMRNKLFSFINISGLTIGITSAFLLFLSIWQDFTYDNFHTDADRIYTAYNRTVIDGEISAWDNTPRILAPSIREQYPSVEKSVSFASYQSPFLFKVNSTHIINEAGVFTEPDFLEIFSFPQLQGASKKALDDPASIILTESFAKKLFRDQPALGESVTISSSGYDFEFNVTAILKDLPENSQFSFDYLLPFSFLENLEGRDENWKNNSVRTFVKLREGVAPEDVNVQLASIVQEHTRDARDPEIFLYPFLRTHLHGQFENGVESGGRIVIVRMLILLGIFLLGLAAINFINLSTARAAKRSKEIGIRKVNGARRSALIAQFLTESHILTSIAFLLSILLVYLLLPLYNQLTAKNLEIPITSGWFWLAAFGITTILGLLAGFYPALALSTFKPSVIFREQVSVRGSVLRKGLVIFQFGIAVTMIFSAVVVQKQIRFVQNRNSGYDKELLIYHNLPESLNRSFEAYRHELKSMGLASSVSASASAITDQWSNTYNIEWTGKDPEDRVIFQRFVIDDQMVETAGFNITSGRNLDFASYPSDSNAILVNQAAVAEMGMDDPLGESVKDGDREWTIVGVVEDFVTRSPFEKMQPMILYPGSDWNSIVHIRLAPNQDISAQMEQVEEIFEKYAPEYPFDYRFTDVDYARKFSGIKKTEMIARLAGFIVILIACLGLYGLTLYIVQNRLKEVSIRRIFGGSVGSIMKLLGWKSVNPIIWAIILFSPYAWFSMKWWLQSFEYRTTLQVWELLIAAGILLVISILTVGYQIWNTSASNPAEVLRNE</sequence>
<feature type="transmembrane region" description="Helical" evidence="6">
    <location>
        <begin position="94"/>
        <end position="118"/>
    </location>
</feature>
<evidence type="ECO:0000256" key="4">
    <source>
        <dbReference type="ARBA" id="ARBA00022989"/>
    </source>
</evidence>
<feature type="transmembrane region" description="Helical" evidence="6">
    <location>
        <begin position="499"/>
        <end position="517"/>
    </location>
</feature>
<dbReference type="PANTHER" id="PTHR30572:SF18">
    <property type="entry name" value="ABC-TYPE MACROLIDE FAMILY EXPORT SYSTEM PERMEASE COMPONENT 2"/>
    <property type="match status" value="1"/>
</dbReference>
<dbReference type="Pfam" id="PF12704">
    <property type="entry name" value="MacB_PCD"/>
    <property type="match status" value="2"/>
</dbReference>
<evidence type="ECO:0000313" key="9">
    <source>
        <dbReference type="EMBL" id="MCA6078357.1"/>
    </source>
</evidence>
<dbReference type="PANTHER" id="PTHR30572">
    <property type="entry name" value="MEMBRANE COMPONENT OF TRANSPORTER-RELATED"/>
    <property type="match status" value="1"/>
</dbReference>
<feature type="transmembrane region" description="Helical" evidence="6">
    <location>
        <begin position="361"/>
        <end position="383"/>
    </location>
</feature>
<keyword evidence="5 6" id="KW-0472">Membrane</keyword>
<dbReference type="InterPro" id="IPR050250">
    <property type="entry name" value="Macrolide_Exporter_MacB"/>
</dbReference>
<feature type="transmembrane region" description="Helical" evidence="6">
    <location>
        <begin position="451"/>
        <end position="478"/>
    </location>
</feature>
<dbReference type="RefSeq" id="WP_225699218.1">
    <property type="nucleotide sequence ID" value="NZ_JAIXNE010000006.1"/>
</dbReference>
<feature type="transmembrane region" description="Helical" evidence="6">
    <location>
        <begin position="741"/>
        <end position="766"/>
    </location>
</feature>
<protein>
    <submittedName>
        <fullName evidence="9">ABC transporter permease</fullName>
    </submittedName>
</protein>
<feature type="domain" description="MacB-like periplasmic core" evidence="8">
    <location>
        <begin position="96"/>
        <end position="317"/>
    </location>
</feature>
<evidence type="ECO:0000313" key="10">
    <source>
        <dbReference type="Proteomes" id="UP001139409"/>
    </source>
</evidence>
<feature type="domain" description="ABC3 transporter permease C-terminal" evidence="7">
    <location>
        <begin position="746"/>
        <end position="858"/>
    </location>
</feature>
<keyword evidence="10" id="KW-1185">Reference proteome</keyword>
<keyword evidence="3 6" id="KW-0812">Transmembrane</keyword>
<gene>
    <name evidence="9" type="ORF">LDX50_26020</name>
</gene>
<dbReference type="InterPro" id="IPR003838">
    <property type="entry name" value="ABC3_permease_C"/>
</dbReference>
<evidence type="ECO:0000256" key="6">
    <source>
        <dbReference type="SAM" id="Phobius"/>
    </source>
</evidence>
<feature type="domain" description="MacB-like periplasmic core" evidence="8">
    <location>
        <begin position="574"/>
        <end position="709"/>
    </location>
</feature>
<evidence type="ECO:0000256" key="5">
    <source>
        <dbReference type="ARBA" id="ARBA00023136"/>
    </source>
</evidence>
<proteinExistence type="predicted"/>
<feature type="transmembrane region" description="Helical" evidence="6">
    <location>
        <begin position="829"/>
        <end position="851"/>
    </location>
</feature>
<dbReference type="NCBIfam" id="NF038404">
    <property type="entry name" value="perm_prefix_2"/>
    <property type="match status" value="1"/>
</dbReference>
<dbReference type="InterPro" id="IPR047699">
    <property type="entry name" value="Permease_put_prefix"/>
</dbReference>
<feature type="transmembrane region" description="Helical" evidence="6">
    <location>
        <begin position="798"/>
        <end position="817"/>
    </location>
</feature>
<dbReference type="AlphaFoldDB" id="A0A9X1HX32"/>
<keyword evidence="2" id="KW-1003">Cell membrane</keyword>
<dbReference type="EMBL" id="JAIXNE010000006">
    <property type="protein sequence ID" value="MCA6078357.1"/>
    <property type="molecule type" value="Genomic_DNA"/>
</dbReference>
<dbReference type="GO" id="GO:0005886">
    <property type="term" value="C:plasma membrane"/>
    <property type="evidence" value="ECO:0007669"/>
    <property type="project" value="UniProtKB-SubCell"/>
</dbReference>
<reference evidence="9" key="1">
    <citation type="submission" date="2021-09" db="EMBL/GenBank/DDBJ databases">
        <title>Fulvivirga sp. isolated from coastal sediment.</title>
        <authorList>
            <person name="Yu H."/>
        </authorList>
    </citation>
    <scope>NUCLEOTIDE SEQUENCE</scope>
    <source>
        <strain evidence="9">1062</strain>
    </source>
</reference>
<keyword evidence="4 6" id="KW-1133">Transmembrane helix</keyword>
<dbReference type="Proteomes" id="UP001139409">
    <property type="component" value="Unassembled WGS sequence"/>
</dbReference>